<comment type="caution">
    <text evidence="4">The sequence shown here is derived from an EMBL/GenBank/DDBJ whole genome shotgun (WGS) entry which is preliminary data.</text>
</comment>
<dbReference type="InterPro" id="IPR000873">
    <property type="entry name" value="AMP-dep_synth/lig_dom"/>
</dbReference>
<dbReference type="SUPFAM" id="SSF56801">
    <property type="entry name" value="Acetyl-CoA synthetase-like"/>
    <property type="match status" value="1"/>
</dbReference>
<evidence type="ECO:0008006" key="6">
    <source>
        <dbReference type="Google" id="ProtNLM"/>
    </source>
</evidence>
<evidence type="ECO:0000256" key="1">
    <source>
        <dbReference type="SAM" id="MobiDB-lite"/>
    </source>
</evidence>
<dbReference type="Gene3D" id="1.10.1200.10">
    <property type="entry name" value="ACP-like"/>
    <property type="match status" value="1"/>
</dbReference>
<feature type="compositionally biased region" description="Basic and acidic residues" evidence="1">
    <location>
        <begin position="487"/>
        <end position="497"/>
    </location>
</feature>
<evidence type="ECO:0000313" key="5">
    <source>
        <dbReference type="Proteomes" id="UP001501000"/>
    </source>
</evidence>
<evidence type="ECO:0000313" key="4">
    <source>
        <dbReference type="EMBL" id="GAA3897603.1"/>
    </source>
</evidence>
<dbReference type="PANTHER" id="PTHR45527:SF1">
    <property type="entry name" value="FATTY ACID SYNTHASE"/>
    <property type="match status" value="1"/>
</dbReference>
<dbReference type="InterPro" id="IPR042099">
    <property type="entry name" value="ANL_N_sf"/>
</dbReference>
<evidence type="ECO:0000259" key="3">
    <source>
        <dbReference type="Pfam" id="PF00550"/>
    </source>
</evidence>
<feature type="domain" description="Carrier" evidence="3">
    <location>
        <begin position="511"/>
        <end position="572"/>
    </location>
</feature>
<dbReference type="Gene3D" id="3.40.50.12780">
    <property type="entry name" value="N-terminal domain of ligase-like"/>
    <property type="match status" value="1"/>
</dbReference>
<dbReference type="InterPro" id="IPR045851">
    <property type="entry name" value="AMP-bd_C_sf"/>
</dbReference>
<sequence length="583" mass="60838">MAPDQPDGLARLFLASAQRAPDRAAIRDVDGRWTYAEVARAASALAGRINAAGVAPGDRVGVMAARRAGGPVAILAVLWSGAAYVPVDPDWPAERRAAVLRDARVRLLLAVDTARETPDEVPRLDLTTAAVLTPAGPGDAAPAAPRPRPEPGAAYVMFTSGSTGTPKGVEVRSASAAGLVTSVASLIGMGEDSVFVAMSSFAFDISVFDMFAPWSAGGELVVVTDVQILANQVGPLLDAPGRQVFTQTTPTVLAHLLDAGLRVPASTVLLLAGERLRRSLVARVTHLRQVWNLYGPTETTIYATAHPCLPLDPDDPEPDLPIGTAVNDAELEIRPLSGTRPDAGGLVVGELVVGGPGVALGYFGRPDLTAERFPDGGTRYATGDLVRRRADGLLVHAGRLDRQVKIRGNRVELDEVETALAGLVGHGRVAARVDTHPVLGPHLAAYVADSPCDAPALRRGLSGRLPAYMVPTRIHQVPEIPTTSSGKTDHRALRAPEDDGTGEEDAVLGTVAKLWEQHLGAPAAPDANFYAAGGGPAAARRIAEGLRQAHATGVDAALVLRHPVLADLAAAVTARVREPRPQG</sequence>
<dbReference type="Gene3D" id="3.30.300.30">
    <property type="match status" value="1"/>
</dbReference>
<evidence type="ECO:0000259" key="2">
    <source>
        <dbReference type="Pfam" id="PF00501"/>
    </source>
</evidence>
<gene>
    <name evidence="4" type="ORF">GCM10022244_04900</name>
</gene>
<feature type="region of interest" description="Disordered" evidence="1">
    <location>
        <begin position="479"/>
        <end position="503"/>
    </location>
</feature>
<dbReference type="CDD" id="cd05930">
    <property type="entry name" value="A_NRPS"/>
    <property type="match status" value="1"/>
</dbReference>
<dbReference type="Proteomes" id="UP001501000">
    <property type="component" value="Unassembled WGS sequence"/>
</dbReference>
<name>A0ABP7L9N7_9ACTN</name>
<dbReference type="Pfam" id="PF00550">
    <property type="entry name" value="PP-binding"/>
    <property type="match status" value="1"/>
</dbReference>
<reference evidence="5" key="1">
    <citation type="journal article" date="2019" name="Int. J. Syst. Evol. Microbiol.">
        <title>The Global Catalogue of Microorganisms (GCM) 10K type strain sequencing project: providing services to taxonomists for standard genome sequencing and annotation.</title>
        <authorList>
            <consortium name="The Broad Institute Genomics Platform"/>
            <consortium name="The Broad Institute Genome Sequencing Center for Infectious Disease"/>
            <person name="Wu L."/>
            <person name="Ma J."/>
        </authorList>
    </citation>
    <scope>NUCLEOTIDE SEQUENCE [LARGE SCALE GENOMIC DNA]</scope>
    <source>
        <strain evidence="5">JCM 16956</strain>
    </source>
</reference>
<dbReference type="InterPro" id="IPR010071">
    <property type="entry name" value="AA_adenyl_dom"/>
</dbReference>
<feature type="domain" description="AMP-dependent synthetase/ligase" evidence="2">
    <location>
        <begin position="15"/>
        <end position="363"/>
    </location>
</feature>
<dbReference type="InterPro" id="IPR009081">
    <property type="entry name" value="PP-bd_ACP"/>
</dbReference>
<dbReference type="SUPFAM" id="SSF47336">
    <property type="entry name" value="ACP-like"/>
    <property type="match status" value="1"/>
</dbReference>
<dbReference type="PROSITE" id="PS00455">
    <property type="entry name" value="AMP_BINDING"/>
    <property type="match status" value="1"/>
</dbReference>
<dbReference type="InterPro" id="IPR036736">
    <property type="entry name" value="ACP-like_sf"/>
</dbReference>
<dbReference type="RefSeq" id="WP_345278261.1">
    <property type="nucleotide sequence ID" value="NZ_BAABAJ010000001.1"/>
</dbReference>
<protein>
    <recommendedName>
        <fullName evidence="6">Amino acid adenylation domain-containing protein</fullName>
    </recommendedName>
</protein>
<organism evidence="4 5">
    <name type="scientific">Streptomyces gulbargensis</name>
    <dbReference type="NCBI Taxonomy" id="364901"/>
    <lineage>
        <taxon>Bacteria</taxon>
        <taxon>Bacillati</taxon>
        <taxon>Actinomycetota</taxon>
        <taxon>Actinomycetes</taxon>
        <taxon>Kitasatosporales</taxon>
        <taxon>Streptomycetaceae</taxon>
        <taxon>Streptomyces</taxon>
    </lineage>
</organism>
<dbReference type="NCBIfam" id="TIGR01733">
    <property type="entry name" value="AA-adenyl-dom"/>
    <property type="match status" value="1"/>
</dbReference>
<dbReference type="Pfam" id="PF00501">
    <property type="entry name" value="AMP-binding"/>
    <property type="match status" value="1"/>
</dbReference>
<accession>A0ABP7L9N7</accession>
<keyword evidence="5" id="KW-1185">Reference proteome</keyword>
<dbReference type="InterPro" id="IPR020845">
    <property type="entry name" value="AMP-binding_CS"/>
</dbReference>
<proteinExistence type="predicted"/>
<dbReference type="EMBL" id="BAABAJ010000001">
    <property type="protein sequence ID" value="GAA3897603.1"/>
    <property type="molecule type" value="Genomic_DNA"/>
</dbReference>
<dbReference type="PANTHER" id="PTHR45527">
    <property type="entry name" value="NONRIBOSOMAL PEPTIDE SYNTHETASE"/>
    <property type="match status" value="1"/>
</dbReference>